<comment type="cofactor">
    <cofactor evidence="1">
        <name>FAD</name>
        <dbReference type="ChEBI" id="CHEBI:57692"/>
    </cofactor>
</comment>
<dbReference type="EMBL" id="BAAAEM010000002">
    <property type="protein sequence ID" value="GAA0475277.1"/>
    <property type="molecule type" value="Genomic_DNA"/>
</dbReference>
<dbReference type="Pfam" id="PF01266">
    <property type="entry name" value="DAO"/>
    <property type="match status" value="1"/>
</dbReference>
<evidence type="ECO:0000259" key="6">
    <source>
        <dbReference type="Pfam" id="PF01266"/>
    </source>
</evidence>
<name>A0ABN1AFW5_9SPHN</name>
<keyword evidence="2" id="KW-0285">Flavoprotein</keyword>
<dbReference type="InterPro" id="IPR036188">
    <property type="entry name" value="FAD/NAD-bd_sf"/>
</dbReference>
<evidence type="ECO:0000256" key="3">
    <source>
        <dbReference type="ARBA" id="ARBA00022827"/>
    </source>
</evidence>
<evidence type="ECO:0000256" key="2">
    <source>
        <dbReference type="ARBA" id="ARBA00022630"/>
    </source>
</evidence>
<comment type="caution">
    <text evidence="7">The sequence shown here is derived from an EMBL/GenBank/DDBJ whole genome shotgun (WGS) entry which is preliminary data.</text>
</comment>
<dbReference type="PANTHER" id="PTHR43104">
    <property type="entry name" value="L-2-HYDROXYGLUTARATE DEHYDROGENASE, MITOCHONDRIAL"/>
    <property type="match status" value="1"/>
</dbReference>
<feature type="domain" description="FAD dependent oxidoreductase" evidence="6">
    <location>
        <begin position="13"/>
        <end position="370"/>
    </location>
</feature>
<dbReference type="Gene3D" id="3.50.50.60">
    <property type="entry name" value="FAD/NAD(P)-binding domain"/>
    <property type="match status" value="1"/>
</dbReference>
<dbReference type="SUPFAM" id="SSF51905">
    <property type="entry name" value="FAD/NAD(P)-binding domain"/>
    <property type="match status" value="1"/>
</dbReference>
<keyword evidence="8" id="KW-1185">Reference proteome</keyword>
<comment type="similarity">
    <text evidence="5">Belongs to the L2HGDH family.</text>
</comment>
<dbReference type="PANTHER" id="PTHR43104:SF4">
    <property type="entry name" value="L-2-HYDROXYGLUTARATE DEHYDROGENASE, MITOCHONDRIAL"/>
    <property type="match status" value="1"/>
</dbReference>
<keyword evidence="3" id="KW-0274">FAD</keyword>
<evidence type="ECO:0000256" key="5">
    <source>
        <dbReference type="ARBA" id="ARBA00037941"/>
    </source>
</evidence>
<evidence type="ECO:0000256" key="1">
    <source>
        <dbReference type="ARBA" id="ARBA00001974"/>
    </source>
</evidence>
<gene>
    <name evidence="7" type="ORF">GCM10009096_16160</name>
</gene>
<organism evidence="7 8">
    <name type="scientific">Parasphingorhabdus litoris</name>
    <dbReference type="NCBI Taxonomy" id="394733"/>
    <lineage>
        <taxon>Bacteria</taxon>
        <taxon>Pseudomonadati</taxon>
        <taxon>Pseudomonadota</taxon>
        <taxon>Alphaproteobacteria</taxon>
        <taxon>Sphingomonadales</taxon>
        <taxon>Sphingomonadaceae</taxon>
        <taxon>Parasphingorhabdus</taxon>
    </lineage>
</organism>
<reference evidence="7 8" key="1">
    <citation type="journal article" date="2019" name="Int. J. Syst. Evol. Microbiol.">
        <title>The Global Catalogue of Microorganisms (GCM) 10K type strain sequencing project: providing services to taxonomists for standard genome sequencing and annotation.</title>
        <authorList>
            <consortium name="The Broad Institute Genomics Platform"/>
            <consortium name="The Broad Institute Genome Sequencing Center for Infectious Disease"/>
            <person name="Wu L."/>
            <person name="Ma J."/>
        </authorList>
    </citation>
    <scope>NUCLEOTIDE SEQUENCE [LARGE SCALE GENOMIC DNA]</scope>
    <source>
        <strain evidence="7 8">JCM 14162</strain>
    </source>
</reference>
<dbReference type="Gene3D" id="3.30.9.10">
    <property type="entry name" value="D-Amino Acid Oxidase, subunit A, domain 2"/>
    <property type="match status" value="1"/>
</dbReference>
<proteinExistence type="inferred from homology"/>
<protein>
    <submittedName>
        <fullName evidence="7">NAD(P)/FAD-dependent oxidoreductase</fullName>
    </submittedName>
</protein>
<evidence type="ECO:0000313" key="7">
    <source>
        <dbReference type="EMBL" id="GAA0475277.1"/>
    </source>
</evidence>
<dbReference type="InterPro" id="IPR006076">
    <property type="entry name" value="FAD-dep_OxRdtase"/>
</dbReference>
<accession>A0ABN1AFW5</accession>
<evidence type="ECO:0000313" key="8">
    <source>
        <dbReference type="Proteomes" id="UP001500713"/>
    </source>
</evidence>
<dbReference type="Proteomes" id="UP001500713">
    <property type="component" value="Unassembled WGS sequence"/>
</dbReference>
<evidence type="ECO:0000256" key="4">
    <source>
        <dbReference type="ARBA" id="ARBA00023002"/>
    </source>
</evidence>
<keyword evidence="4" id="KW-0560">Oxidoreductase</keyword>
<sequence>MITAVQMESYKTDVVIAGAGVVGLAIARSIAESGKEVIILECENAIGTQTSSRNSEVVHAGIYYPQGSMKAMHCVAGNEMLYDYCATRDVGVKKIGKLIVAANDLQSEKLLQIEQKGSANGARNLRIIETSDIKRMEPNVIGRAAIFSPSTGIVDSHGLMLALLHDAESAGAILCLGNTVGRVFCGASSGFRIQIEAEQDFELQSRVFINAAGHGAIPLAKKIDALPAKNVPEQFYAKGTYFGLQGKCPFNHLVYPVPEPGGLGVHATIDLGGSVRFGPDVEWTAGFDVEPNPMRQSEFYNRIRRYWPNLPNNSLFADYCGVRPKIAGPNDGDSDFVISTVGEHQITGLINLFGIESPGLTSALSIAEHVCIEAAKSWD</sequence>